<dbReference type="EMBL" id="CP036150">
    <property type="protein sequence ID" value="QEN07189.1"/>
    <property type="molecule type" value="Genomic_DNA"/>
</dbReference>
<dbReference type="Proteomes" id="UP000324209">
    <property type="component" value="Chromosome"/>
</dbReference>
<dbReference type="RefSeq" id="WP_149485271.1">
    <property type="nucleotide sequence ID" value="NZ_CP036150.1"/>
</dbReference>
<protein>
    <submittedName>
        <fullName evidence="1">Uncharacterized protein</fullName>
    </submittedName>
</protein>
<reference evidence="1 2" key="1">
    <citation type="submission" date="2019-02" db="EMBL/GenBank/DDBJ databases">
        <title>Complete Genome Sequence and Methylome Analysis of free living Spirochaetas.</title>
        <authorList>
            <person name="Fomenkov A."/>
            <person name="Dubinina G."/>
            <person name="Leshcheva N."/>
            <person name="Mikheeva N."/>
            <person name="Grabovich M."/>
            <person name="Vincze T."/>
            <person name="Roberts R.J."/>
        </authorList>
    </citation>
    <scope>NUCLEOTIDE SEQUENCE [LARGE SCALE GENOMIC DNA]</scope>
    <source>
        <strain evidence="1 2">K2</strain>
    </source>
</reference>
<evidence type="ECO:0000313" key="1">
    <source>
        <dbReference type="EMBL" id="QEN07189.1"/>
    </source>
</evidence>
<sequence>MKRFSFSLLLFFSLTILYGFGQREDTSQKDDVPQVRKSIINPDDSSGKIGSIIIENKILFLPENHIKIPIPLDSEKTMTSLSSAESYSYFQHNRPDGPVAILALKDQDLLAWIGDGIRSGMGPEGLSIVAETGVTTVALKSDDTTWSIPAEEEVLIQWRDASWLIYVSGVTKGSLMDQPSFKADIIILRLSSN</sequence>
<dbReference type="KEGG" id="ock:EXM22_03985"/>
<gene>
    <name evidence="1" type="ORF">EXM22_03985</name>
</gene>
<keyword evidence="2" id="KW-1185">Reference proteome</keyword>
<organism evidence="1 2">
    <name type="scientific">Oceanispirochaeta crateris</name>
    <dbReference type="NCBI Taxonomy" id="2518645"/>
    <lineage>
        <taxon>Bacteria</taxon>
        <taxon>Pseudomonadati</taxon>
        <taxon>Spirochaetota</taxon>
        <taxon>Spirochaetia</taxon>
        <taxon>Spirochaetales</taxon>
        <taxon>Spirochaetaceae</taxon>
        <taxon>Oceanispirochaeta</taxon>
    </lineage>
</organism>
<accession>A0A5C1QJ55</accession>
<dbReference type="OrthoDB" id="9809663at2"/>
<evidence type="ECO:0000313" key="2">
    <source>
        <dbReference type="Proteomes" id="UP000324209"/>
    </source>
</evidence>
<proteinExistence type="predicted"/>
<dbReference type="AlphaFoldDB" id="A0A5C1QJ55"/>
<name>A0A5C1QJ55_9SPIO</name>